<dbReference type="InterPro" id="IPR008334">
    <property type="entry name" value="5'-Nucleotdase_C"/>
</dbReference>
<feature type="signal peptide" evidence="1">
    <location>
        <begin position="1"/>
        <end position="24"/>
    </location>
</feature>
<dbReference type="PROSITE" id="PS00785">
    <property type="entry name" value="5_NUCLEOTIDASE_1"/>
    <property type="match status" value="1"/>
</dbReference>
<dbReference type="AlphaFoldDB" id="A0A139BSV0"/>
<dbReference type="Proteomes" id="UP000070578">
    <property type="component" value="Unassembled WGS sequence"/>
</dbReference>
<dbReference type="InterPro" id="IPR029052">
    <property type="entry name" value="Metallo-depent_PP-like"/>
</dbReference>
<comment type="caution">
    <text evidence="3">The sequence shown here is derived from an EMBL/GenBank/DDBJ whole genome shotgun (WGS) entry which is preliminary data.</text>
</comment>
<accession>A0A139BSV0</accession>
<dbReference type="GO" id="GO:0000166">
    <property type="term" value="F:nucleotide binding"/>
    <property type="evidence" value="ECO:0007669"/>
    <property type="project" value="InterPro"/>
</dbReference>
<dbReference type="PATRIC" id="fig|1796491.3.peg.1989"/>
<dbReference type="GO" id="GO:0046872">
    <property type="term" value="F:metal ion binding"/>
    <property type="evidence" value="ECO:0007669"/>
    <property type="project" value="InterPro"/>
</dbReference>
<name>A0A139BSV0_9PROT</name>
<dbReference type="InterPro" id="IPR036907">
    <property type="entry name" value="5'-Nucleotdase_C_sf"/>
</dbReference>
<reference evidence="3 4" key="1">
    <citation type="submission" date="2016-02" db="EMBL/GenBank/DDBJ databases">
        <authorList>
            <person name="Wen L."/>
            <person name="He K."/>
            <person name="Yang H."/>
        </authorList>
    </citation>
    <scope>NUCLEOTIDE SEQUENCE [LARGE SCALE GENOMIC DNA]</scope>
    <source>
        <strain evidence="3">ShG14-8</strain>
    </source>
</reference>
<dbReference type="GO" id="GO:0009166">
    <property type="term" value="P:nucleotide catabolic process"/>
    <property type="evidence" value="ECO:0007669"/>
    <property type="project" value="InterPro"/>
</dbReference>
<evidence type="ECO:0000313" key="4">
    <source>
        <dbReference type="Proteomes" id="UP000070578"/>
    </source>
</evidence>
<dbReference type="InterPro" id="IPR006179">
    <property type="entry name" value="5_nucleotidase/apyrase"/>
</dbReference>
<reference evidence="3 4" key="2">
    <citation type="submission" date="2016-03" db="EMBL/GenBank/DDBJ databases">
        <title>New uncultured bacterium of the family Gallionellaceae from acid mine drainage: description and reconstruction of genome based on metagenomic analysis of microbial community.</title>
        <authorList>
            <person name="Kadnikov V."/>
            <person name="Ivasenko D."/>
            <person name="Beletsky A."/>
            <person name="Mardanov A."/>
            <person name="Danilova E."/>
            <person name="Pimenov N."/>
            <person name="Karnachuk O."/>
            <person name="Ravin N."/>
        </authorList>
    </citation>
    <scope>NUCLEOTIDE SEQUENCE [LARGE SCALE GENOMIC DNA]</scope>
    <source>
        <strain evidence="3">ShG14-8</strain>
    </source>
</reference>
<dbReference type="GO" id="GO:0016788">
    <property type="term" value="F:hydrolase activity, acting on ester bonds"/>
    <property type="evidence" value="ECO:0007669"/>
    <property type="project" value="InterPro"/>
</dbReference>
<feature type="domain" description="5'-Nucleotidase C-terminal" evidence="2">
    <location>
        <begin position="402"/>
        <end position="546"/>
    </location>
</feature>
<gene>
    <name evidence="3" type="ORF">AWT59_1820</name>
</gene>
<dbReference type="GO" id="GO:0030288">
    <property type="term" value="C:outer membrane-bounded periplasmic space"/>
    <property type="evidence" value="ECO:0007669"/>
    <property type="project" value="TreeGrafter"/>
</dbReference>
<evidence type="ECO:0000259" key="2">
    <source>
        <dbReference type="Pfam" id="PF02872"/>
    </source>
</evidence>
<dbReference type="Gene3D" id="3.60.21.10">
    <property type="match status" value="1"/>
</dbReference>
<feature type="non-terminal residue" evidence="3">
    <location>
        <position position="656"/>
    </location>
</feature>
<dbReference type="EMBL" id="LSLI01000044">
    <property type="protein sequence ID" value="KXS32041.1"/>
    <property type="molecule type" value="Genomic_DNA"/>
</dbReference>
<dbReference type="Pfam" id="PF02872">
    <property type="entry name" value="5_nucleotid_C"/>
    <property type="match status" value="1"/>
</dbReference>
<dbReference type="SUPFAM" id="SSF56300">
    <property type="entry name" value="Metallo-dependent phosphatases"/>
    <property type="match status" value="1"/>
</dbReference>
<dbReference type="InterPro" id="IPR006146">
    <property type="entry name" value="5'-Nucleotdase_CS"/>
</dbReference>
<protein>
    <recommendedName>
        <fullName evidence="2">5'-Nucleotidase C-terminal domain-containing protein</fullName>
    </recommendedName>
</protein>
<feature type="chain" id="PRO_5007483903" description="5'-Nucleotidase C-terminal domain-containing protein" evidence="1">
    <location>
        <begin position="25"/>
        <end position="656"/>
    </location>
</feature>
<dbReference type="PANTHER" id="PTHR11575:SF24">
    <property type="entry name" value="5'-NUCLEOTIDASE"/>
    <property type="match status" value="1"/>
</dbReference>
<dbReference type="PANTHER" id="PTHR11575">
    <property type="entry name" value="5'-NUCLEOTIDASE-RELATED"/>
    <property type="match status" value="1"/>
</dbReference>
<sequence>MGRVSFSKRLAILTVCFFSRAAFAGSGEIVLIHTGDIHGHLVPRPNVRSDTANGMEGGLARIATVIKQIRAANPGKTIYFNTGDTLQGSAEAMFTRGQALIDVMNLIKPDFDEPGNWDYLYGTQRWLETFAGTNNTPSLLSTKSVAANLYYACPGISKPLCPATVSSTTGVSDRPALGVNPKVPDLPNYIVFPWVDPDTPYRKLAGKRPLPPYRVAIVNGVKVGILGMTTQRGIRSIGPLVTKGFVYTDGNMELPYYIHRLRSVEHVDIIVMISELELARTVRLTQRFPGVDFVLNADMHERTIQPIVVKSGTVLVEEGQDGTMLGEISIKVSKNHKVPGDGKLAWKWTPHIITDDIKEDPVVASKIAVVRAPFLTGTFVTGQQVTIGGNTSTLLRPVDTVVGYTAVPLHRSNFTDSKTDNPGVIEGTSHDLIADAMRWAAGSDFATLRGFRYGTQVKPGPITMEDIYHFLPVGARVAKVYPVYGGNLKDQIENSSRGTFDTTPWIWTGGWMFGYSNVSFDLDIYAPYGSRGSNIKIGGIAIDPNDHGKYQAPHAPSKPYSVAGYWFTDDPDTINNCGSCSTSADTPANQDNKSLPLPKGNITVVRDEKGDALDVTEIVVRYLKTLPNMTANPGGHRINLLKPLPLPLFNNPEIQP</sequence>
<dbReference type="SUPFAM" id="SSF55816">
    <property type="entry name" value="5'-nucleotidase (syn. UDP-sugar hydrolase), C-terminal domain"/>
    <property type="match status" value="1"/>
</dbReference>
<evidence type="ECO:0000256" key="1">
    <source>
        <dbReference type="SAM" id="SignalP"/>
    </source>
</evidence>
<proteinExistence type="predicted"/>
<dbReference type="Gene3D" id="3.90.780.10">
    <property type="entry name" value="5'-Nucleotidase, C-terminal domain"/>
    <property type="match status" value="1"/>
</dbReference>
<evidence type="ECO:0000313" key="3">
    <source>
        <dbReference type="EMBL" id="KXS32041.1"/>
    </source>
</evidence>
<keyword evidence="1" id="KW-0732">Signal</keyword>
<organism evidence="3 4">
    <name type="scientific">Candidatus Gallionella acididurans</name>
    <dbReference type="NCBI Taxonomy" id="1796491"/>
    <lineage>
        <taxon>Bacteria</taxon>
        <taxon>Pseudomonadati</taxon>
        <taxon>Pseudomonadota</taxon>
        <taxon>Betaproteobacteria</taxon>
        <taxon>Nitrosomonadales</taxon>
        <taxon>Gallionellaceae</taxon>
        <taxon>Gallionella</taxon>
    </lineage>
</organism>